<dbReference type="NCBIfam" id="TIGR01563">
    <property type="entry name" value="gp16_SPP1"/>
    <property type="match status" value="1"/>
</dbReference>
<dbReference type="InterPro" id="IPR008767">
    <property type="entry name" value="Phage_SPP1_head-tail_adaptor"/>
</dbReference>
<evidence type="ECO:0000313" key="2">
    <source>
        <dbReference type="Proteomes" id="UP000528286"/>
    </source>
</evidence>
<dbReference type="Pfam" id="PF05521">
    <property type="entry name" value="Phage_HCP"/>
    <property type="match status" value="1"/>
</dbReference>
<reference evidence="1 2" key="1">
    <citation type="submission" date="2020-08" db="EMBL/GenBank/DDBJ databases">
        <title>Genomic Encyclopedia of Type Strains, Phase IV (KMG-IV): sequencing the most valuable type-strain genomes for metagenomic binning, comparative biology and taxonomic classification.</title>
        <authorList>
            <person name="Goeker M."/>
        </authorList>
    </citation>
    <scope>NUCLEOTIDE SEQUENCE [LARGE SCALE GENOMIC DNA]</scope>
    <source>
        <strain evidence="1 2">DSM 29853</strain>
    </source>
</reference>
<dbReference type="AlphaFoldDB" id="A0A7W6J6Q4"/>
<comment type="caution">
    <text evidence="1">The sequence shown here is derived from an EMBL/GenBank/DDBJ whole genome shotgun (WGS) entry which is preliminary data.</text>
</comment>
<dbReference type="Proteomes" id="UP000528286">
    <property type="component" value="Unassembled WGS sequence"/>
</dbReference>
<organism evidence="1 2">
    <name type="scientific">Gellertiella hungarica</name>
    <dbReference type="NCBI Taxonomy" id="1572859"/>
    <lineage>
        <taxon>Bacteria</taxon>
        <taxon>Pseudomonadati</taxon>
        <taxon>Pseudomonadota</taxon>
        <taxon>Alphaproteobacteria</taxon>
        <taxon>Hyphomicrobiales</taxon>
        <taxon>Rhizobiaceae</taxon>
        <taxon>Gellertiella</taxon>
    </lineage>
</organism>
<dbReference type="Gene3D" id="2.40.10.270">
    <property type="entry name" value="Bacteriophage SPP1 head-tail adaptor protein"/>
    <property type="match status" value="1"/>
</dbReference>
<protein>
    <submittedName>
        <fullName evidence="1">SPP1 family predicted phage head-tail adaptor</fullName>
    </submittedName>
</protein>
<proteinExistence type="predicted"/>
<keyword evidence="2" id="KW-1185">Reference proteome</keyword>
<name>A0A7W6J6Q4_9HYPH</name>
<gene>
    <name evidence="1" type="ORF">GGR23_002934</name>
</gene>
<dbReference type="EMBL" id="JACIEZ010000005">
    <property type="protein sequence ID" value="MBB4065727.1"/>
    <property type="molecule type" value="Genomic_DNA"/>
</dbReference>
<evidence type="ECO:0000313" key="1">
    <source>
        <dbReference type="EMBL" id="MBB4065727.1"/>
    </source>
</evidence>
<dbReference type="InterPro" id="IPR038666">
    <property type="entry name" value="SSP1_head-tail_sf"/>
</dbReference>
<dbReference type="RefSeq" id="WP_183367012.1">
    <property type="nucleotide sequence ID" value="NZ_JACIEZ010000005.1"/>
</dbReference>
<accession>A0A7W6J6Q4</accession>
<sequence length="111" mass="11849">MAGATIDAGRFRHAVVLERPLSGADGAGGTIAGFAAEADLFALVEPGAAEPAEDTGFALPYRRMAVTIRFRPGVTAGSRFRLGDRLLDIEHAFDPDETGRYIRCLCREEGP</sequence>